<organism evidence="3 4">
    <name type="scientific">Roseomonas indoligenes</name>
    <dbReference type="NCBI Taxonomy" id="2820811"/>
    <lineage>
        <taxon>Bacteria</taxon>
        <taxon>Pseudomonadati</taxon>
        <taxon>Pseudomonadota</taxon>
        <taxon>Alphaproteobacteria</taxon>
        <taxon>Acetobacterales</taxon>
        <taxon>Roseomonadaceae</taxon>
        <taxon>Roseomonas</taxon>
    </lineage>
</organism>
<dbReference type="Proteomes" id="UP000677537">
    <property type="component" value="Unassembled WGS sequence"/>
</dbReference>
<dbReference type="RefSeq" id="WP_209377038.1">
    <property type="nucleotide sequence ID" value="NZ_JAGIZA010000031.1"/>
</dbReference>
<dbReference type="GO" id="GO:0016020">
    <property type="term" value="C:membrane"/>
    <property type="evidence" value="ECO:0007669"/>
    <property type="project" value="TreeGrafter"/>
</dbReference>
<evidence type="ECO:0000256" key="1">
    <source>
        <dbReference type="SAM" id="Phobius"/>
    </source>
</evidence>
<keyword evidence="4" id="KW-1185">Reference proteome</keyword>
<dbReference type="InterPro" id="IPR002656">
    <property type="entry name" value="Acyl_transf_3_dom"/>
</dbReference>
<dbReference type="AlphaFoldDB" id="A0A940N3S8"/>
<feature type="transmembrane region" description="Helical" evidence="1">
    <location>
        <begin position="235"/>
        <end position="257"/>
    </location>
</feature>
<dbReference type="GO" id="GO:0000271">
    <property type="term" value="P:polysaccharide biosynthetic process"/>
    <property type="evidence" value="ECO:0007669"/>
    <property type="project" value="TreeGrafter"/>
</dbReference>
<proteinExistence type="predicted"/>
<dbReference type="PANTHER" id="PTHR23028:SF53">
    <property type="entry name" value="ACYL_TRANSF_3 DOMAIN-CONTAINING PROTEIN"/>
    <property type="match status" value="1"/>
</dbReference>
<comment type="caution">
    <text evidence="3">The sequence shown here is derived from an EMBL/GenBank/DDBJ whole genome shotgun (WGS) entry which is preliminary data.</text>
</comment>
<accession>A0A940N3S8</accession>
<dbReference type="Pfam" id="PF01757">
    <property type="entry name" value="Acyl_transf_3"/>
    <property type="match status" value="1"/>
</dbReference>
<dbReference type="InterPro" id="IPR050879">
    <property type="entry name" value="Acyltransferase_3"/>
</dbReference>
<dbReference type="PANTHER" id="PTHR23028">
    <property type="entry name" value="ACETYLTRANSFERASE"/>
    <property type="match status" value="1"/>
</dbReference>
<name>A0A940N3S8_9PROT</name>
<reference evidence="3" key="1">
    <citation type="submission" date="2021-03" db="EMBL/GenBank/DDBJ databases">
        <authorList>
            <person name="So Y."/>
        </authorList>
    </citation>
    <scope>NUCLEOTIDE SEQUENCE</scope>
    <source>
        <strain evidence="3">SG15</strain>
    </source>
</reference>
<dbReference type="EMBL" id="JAGIZA010000031">
    <property type="protein sequence ID" value="MBP0496245.1"/>
    <property type="molecule type" value="Genomic_DNA"/>
</dbReference>
<keyword evidence="1" id="KW-0472">Membrane</keyword>
<protein>
    <submittedName>
        <fullName evidence="3">Acyltransferase</fullName>
    </submittedName>
</protein>
<feature type="transmembrane region" description="Helical" evidence="1">
    <location>
        <begin position="99"/>
        <end position="118"/>
    </location>
</feature>
<feature type="transmembrane region" description="Helical" evidence="1">
    <location>
        <begin position="329"/>
        <end position="351"/>
    </location>
</feature>
<sequence>MSSHSGGTRPGSRIDYLDSLRGLAALLVAYAHLASDLWERTPGSFAGLGSALRYFNLEVVDLGKVGVVLFFAISGLIIPRSLLNGMSGFRLAQRFVVTRFFRLYPLYWVSIPLGLMLPWPEADRVFSLATVGANLTMVQGFLGFENVIGAYWTLQIELVFYACCLLMALGGLLGQPNRRFHAFLASVFLALVLAGARFLLDRKFPVALPLALAVMFLGCLWNSQLSPGDIGGRRLARLALTILAVALLPICVLAYSADHGYGETWYRYLLSYGLGLALFTIGTTRVRMTSRPLVRLGVISYSVYLLHPVVFAAAERIGFHPLQIPALGAHTYILCILAATALAGEVAYRLVEAPSIAFSRRVTQWLAREDRYPGTVLNPLPVTRLTPKVLDQ</sequence>
<gene>
    <name evidence="3" type="ORF">J5Y10_25905</name>
</gene>
<keyword evidence="1" id="KW-0812">Transmembrane</keyword>
<evidence type="ECO:0000259" key="2">
    <source>
        <dbReference type="Pfam" id="PF01757"/>
    </source>
</evidence>
<feature type="transmembrane region" description="Helical" evidence="1">
    <location>
        <begin position="269"/>
        <end position="286"/>
    </location>
</feature>
<keyword evidence="1" id="KW-1133">Transmembrane helix</keyword>
<feature type="transmembrane region" description="Helical" evidence="1">
    <location>
        <begin position="59"/>
        <end position="79"/>
    </location>
</feature>
<feature type="transmembrane region" description="Helical" evidence="1">
    <location>
        <begin position="150"/>
        <end position="173"/>
    </location>
</feature>
<evidence type="ECO:0000313" key="4">
    <source>
        <dbReference type="Proteomes" id="UP000677537"/>
    </source>
</evidence>
<keyword evidence="3" id="KW-0012">Acyltransferase</keyword>
<feature type="transmembrane region" description="Helical" evidence="1">
    <location>
        <begin position="206"/>
        <end position="223"/>
    </location>
</feature>
<feature type="transmembrane region" description="Helical" evidence="1">
    <location>
        <begin position="293"/>
        <end position="314"/>
    </location>
</feature>
<evidence type="ECO:0000313" key="3">
    <source>
        <dbReference type="EMBL" id="MBP0496245.1"/>
    </source>
</evidence>
<feature type="transmembrane region" description="Helical" evidence="1">
    <location>
        <begin position="180"/>
        <end position="200"/>
    </location>
</feature>
<dbReference type="GO" id="GO:0016747">
    <property type="term" value="F:acyltransferase activity, transferring groups other than amino-acyl groups"/>
    <property type="evidence" value="ECO:0007669"/>
    <property type="project" value="InterPro"/>
</dbReference>
<keyword evidence="3" id="KW-0808">Transferase</keyword>
<feature type="domain" description="Acyltransferase 3" evidence="2">
    <location>
        <begin position="15"/>
        <end position="339"/>
    </location>
</feature>